<evidence type="ECO:0000313" key="2">
    <source>
        <dbReference type="Proteomes" id="UP001497516"/>
    </source>
</evidence>
<evidence type="ECO:0000313" key="1">
    <source>
        <dbReference type="EMBL" id="CAL1359525.1"/>
    </source>
</evidence>
<accession>A0AAV2CUJ7</accession>
<dbReference type="Proteomes" id="UP001497516">
    <property type="component" value="Chromosome 10"/>
</dbReference>
<keyword evidence="2" id="KW-1185">Reference proteome</keyword>
<reference evidence="1 2" key="1">
    <citation type="submission" date="2024-04" db="EMBL/GenBank/DDBJ databases">
        <authorList>
            <person name="Fracassetti M."/>
        </authorList>
    </citation>
    <scope>NUCLEOTIDE SEQUENCE [LARGE SCALE GENOMIC DNA]</scope>
</reference>
<sequence>MAASSPANSNSNDYVSMDSLADFLRFKKGPVRGTGELQTAIVSYRKQSPESTISSSLQVDLVSAIHIADKEYYSTLQKELESYDCVLYEMVTKGKKENPETATRLRLILRTMHSWFDRILIDFGRRLMEPILSLDDQVKCLNYEAENWYHADLDNETFTRLQYERGESVWTYAIPKSKGKLLIWAAFLLLPTSVAIAAIRLCTGRSPAPYFTELAGALSRLDSDAAMKVSFANLLTSEFVQKTVDEEEKSVVIGERNRVAIEALKRAMDEKGHHNSKIAIFYGAAHMRDLGRRLKEEFDLVPSGQHRWMTAWSVEKASGWTLHRCLNLALLCTWFSPILSKDLLFWKRVFGRFHIQKSRIADYVSRCLV</sequence>
<protein>
    <submittedName>
        <fullName evidence="1">Uncharacterized protein</fullName>
    </submittedName>
</protein>
<dbReference type="PANTHER" id="PTHR35757:SF1">
    <property type="entry name" value="THERMOSOME SUBUNIT GAMMA"/>
    <property type="match status" value="1"/>
</dbReference>
<dbReference type="EMBL" id="OZ034814">
    <property type="protein sequence ID" value="CAL1359525.1"/>
    <property type="molecule type" value="Genomic_DNA"/>
</dbReference>
<dbReference type="PANTHER" id="PTHR35757">
    <property type="entry name" value="THERMOSOME SUBUNIT GAMMA"/>
    <property type="match status" value="1"/>
</dbReference>
<proteinExistence type="predicted"/>
<dbReference type="AlphaFoldDB" id="A0AAV2CUJ7"/>
<name>A0AAV2CUJ7_9ROSI</name>
<organism evidence="1 2">
    <name type="scientific">Linum trigynum</name>
    <dbReference type="NCBI Taxonomy" id="586398"/>
    <lineage>
        <taxon>Eukaryota</taxon>
        <taxon>Viridiplantae</taxon>
        <taxon>Streptophyta</taxon>
        <taxon>Embryophyta</taxon>
        <taxon>Tracheophyta</taxon>
        <taxon>Spermatophyta</taxon>
        <taxon>Magnoliopsida</taxon>
        <taxon>eudicotyledons</taxon>
        <taxon>Gunneridae</taxon>
        <taxon>Pentapetalae</taxon>
        <taxon>rosids</taxon>
        <taxon>fabids</taxon>
        <taxon>Malpighiales</taxon>
        <taxon>Linaceae</taxon>
        <taxon>Linum</taxon>
    </lineage>
</organism>
<gene>
    <name evidence="1" type="ORF">LTRI10_LOCUS7003</name>
</gene>